<dbReference type="Proteomes" id="UP001432039">
    <property type="component" value="Chromosome"/>
</dbReference>
<proteinExistence type="predicted"/>
<accession>A0ABZ1TQ68</accession>
<protein>
    <submittedName>
        <fullName evidence="2">Uncharacterized protein</fullName>
    </submittedName>
</protein>
<evidence type="ECO:0000313" key="2">
    <source>
        <dbReference type="EMBL" id="WUQ17126.1"/>
    </source>
</evidence>
<sequence>MYRIATHVCLDALASGKRRALPMDRSGPSGGATPPAPPQDSVLWWEPCPGGDPEAAATVGESVRLAFVAAQPGLPTTTFVGCRPSATRRPSPATT</sequence>
<evidence type="ECO:0000256" key="1">
    <source>
        <dbReference type="SAM" id="MobiDB-lite"/>
    </source>
</evidence>
<name>A0ABZ1TQ68_STRVG</name>
<reference evidence="2" key="1">
    <citation type="submission" date="2022-10" db="EMBL/GenBank/DDBJ databases">
        <title>The complete genomes of actinobacterial strains from the NBC collection.</title>
        <authorList>
            <person name="Joergensen T.S."/>
            <person name="Alvarez Arevalo M."/>
            <person name="Sterndorff E.B."/>
            <person name="Faurdal D."/>
            <person name="Vuksanovic O."/>
            <person name="Mourched A.-S."/>
            <person name="Charusanti P."/>
            <person name="Shaw S."/>
            <person name="Blin K."/>
            <person name="Weber T."/>
        </authorList>
    </citation>
    <scope>NUCLEOTIDE SEQUENCE</scope>
    <source>
        <strain evidence="2">NBC_00248</strain>
    </source>
</reference>
<gene>
    <name evidence="2" type="ORF">OG517_40180</name>
</gene>
<dbReference type="EMBL" id="CP108090">
    <property type="protein sequence ID" value="WUQ17126.1"/>
    <property type="molecule type" value="Genomic_DNA"/>
</dbReference>
<evidence type="ECO:0000313" key="3">
    <source>
        <dbReference type="Proteomes" id="UP001432039"/>
    </source>
</evidence>
<organism evidence="2 3">
    <name type="scientific">Streptomyces virginiae</name>
    <name type="common">Streptomyces cinnamonensis</name>
    <dbReference type="NCBI Taxonomy" id="1961"/>
    <lineage>
        <taxon>Bacteria</taxon>
        <taxon>Bacillati</taxon>
        <taxon>Actinomycetota</taxon>
        <taxon>Actinomycetes</taxon>
        <taxon>Kitasatosporales</taxon>
        <taxon>Streptomycetaceae</taxon>
        <taxon>Streptomyces</taxon>
    </lineage>
</organism>
<feature type="region of interest" description="Disordered" evidence="1">
    <location>
        <begin position="17"/>
        <end position="42"/>
    </location>
</feature>
<keyword evidence="3" id="KW-1185">Reference proteome</keyword>